<feature type="coiled-coil region" evidence="1">
    <location>
        <begin position="285"/>
        <end position="364"/>
    </location>
</feature>
<keyword evidence="3" id="KW-0812">Transmembrane</keyword>
<reference evidence="4" key="1">
    <citation type="submission" date="2020-05" db="UniProtKB">
        <authorList>
            <consortium name="EnsemblMetazoa"/>
        </authorList>
    </citation>
    <scope>IDENTIFICATION</scope>
    <source>
        <strain evidence="4">Aabys</strain>
    </source>
</reference>
<proteinExistence type="predicted"/>
<evidence type="ECO:0000256" key="3">
    <source>
        <dbReference type="SAM" id="Phobius"/>
    </source>
</evidence>
<feature type="region of interest" description="Disordered" evidence="2">
    <location>
        <begin position="51"/>
        <end position="73"/>
    </location>
</feature>
<name>A0A1I8M1R9_MUSDO</name>
<evidence type="ECO:0000313" key="4">
    <source>
        <dbReference type="EnsemblMetazoa" id="MDOA000361-PB"/>
    </source>
</evidence>
<dbReference type="VEuPathDB" id="VectorBase:MDOA000361"/>
<feature type="region of interest" description="Disordered" evidence="2">
    <location>
        <begin position="216"/>
        <end position="236"/>
    </location>
</feature>
<organism evidence="4">
    <name type="scientific">Musca domestica</name>
    <name type="common">House fly</name>
    <dbReference type="NCBI Taxonomy" id="7370"/>
    <lineage>
        <taxon>Eukaryota</taxon>
        <taxon>Metazoa</taxon>
        <taxon>Ecdysozoa</taxon>
        <taxon>Arthropoda</taxon>
        <taxon>Hexapoda</taxon>
        <taxon>Insecta</taxon>
        <taxon>Pterygota</taxon>
        <taxon>Neoptera</taxon>
        <taxon>Endopterygota</taxon>
        <taxon>Diptera</taxon>
        <taxon>Brachycera</taxon>
        <taxon>Muscomorpha</taxon>
        <taxon>Muscoidea</taxon>
        <taxon>Muscidae</taxon>
        <taxon>Musca</taxon>
    </lineage>
</organism>
<keyword evidence="3" id="KW-0472">Membrane</keyword>
<accession>A0A1I8M1R9</accession>
<evidence type="ECO:0000256" key="2">
    <source>
        <dbReference type="SAM" id="MobiDB-lite"/>
    </source>
</evidence>
<dbReference type="AlphaFoldDB" id="A0A1I8M1R9"/>
<sequence length="487" mass="55931">MLNLQHRYLGLIIPIIALQLIITSGLTGWSEASIIIDMNNMLRDTSTEVNTMPSTVTTSSAAASSSLSDKHRQMTENILRSDSKDAANNGGGENGIYASYNEPSAELLRFVEDDDDDDSGDDNDESGYATDSESEYGASDNSVDNDIHLPSRQSRQSNSNNNDNYLEDNDNNSYMQSLSLRDQVRLLTKQVNVLMNRRREDYELLERNLRKSLRINQNKHQDELKSQDAATTTNRKNNDLDLLKELETLRREVQELRNGHLMGTTIIGANGNKERLTIEWLQQSVGELRKQLVELQTLASNAMRDINTRTQSWEDLTTIRSDFQQLKLELAALKERQQQTDVYVQELREETVQQEEDYKRLAMHISQQKQIQNSDDKAINTNEDQQQRQQQSLERWPRPSDESEIYRQCKRMLDGSEIDRQRKRMLDGSEIYQHCKRSPHPKQPQQQQPFQPLISWPTTKGVMSVSNVNSCTNSNWPNVIYAANSTN</sequence>
<keyword evidence="1" id="KW-0175">Coiled coil</keyword>
<feature type="compositionally biased region" description="Basic and acidic residues" evidence="2">
    <location>
        <begin position="395"/>
        <end position="404"/>
    </location>
</feature>
<dbReference type="VEuPathDB" id="VectorBase:MDOMA2_011559"/>
<feature type="compositionally biased region" description="Acidic residues" evidence="2">
    <location>
        <begin position="112"/>
        <end position="125"/>
    </location>
</feature>
<evidence type="ECO:0000256" key="1">
    <source>
        <dbReference type="SAM" id="Coils"/>
    </source>
</evidence>
<keyword evidence="3" id="KW-1133">Transmembrane helix</keyword>
<feature type="compositionally biased region" description="Low complexity" evidence="2">
    <location>
        <begin position="54"/>
        <end position="67"/>
    </location>
</feature>
<feature type="region of interest" description="Disordered" evidence="2">
    <location>
        <begin position="112"/>
        <end position="172"/>
    </location>
</feature>
<protein>
    <submittedName>
        <fullName evidence="4">Uncharacterized protein</fullName>
    </submittedName>
</protein>
<dbReference type="EnsemblMetazoa" id="MDOA000361-RB">
    <property type="protein sequence ID" value="MDOA000361-PB"/>
    <property type="gene ID" value="MDOA000361"/>
</dbReference>
<feature type="region of interest" description="Disordered" evidence="2">
    <location>
        <begin position="381"/>
        <end position="404"/>
    </location>
</feature>
<feature type="transmembrane region" description="Helical" evidence="3">
    <location>
        <begin position="7"/>
        <end position="29"/>
    </location>
</feature>